<reference evidence="2 3" key="1">
    <citation type="submission" date="2021-10" db="EMBL/GenBank/DDBJ databases">
        <title>Collection of gut derived symbiotic bacterial strains cultured from healthy donors.</title>
        <authorList>
            <person name="Lin H."/>
            <person name="Littmann E."/>
            <person name="Kohout C."/>
            <person name="Pamer E.G."/>
        </authorList>
    </citation>
    <scope>NUCLEOTIDE SEQUENCE [LARGE SCALE GENOMIC DNA]</scope>
    <source>
        <strain evidence="2 3">DFI.1.165</strain>
    </source>
</reference>
<dbReference type="Proteomes" id="UP001299546">
    <property type="component" value="Unassembled WGS sequence"/>
</dbReference>
<dbReference type="RefSeq" id="WP_066735119.1">
    <property type="nucleotide sequence ID" value="NZ_JAJCIQ010000014.1"/>
</dbReference>
<evidence type="ECO:0000313" key="3">
    <source>
        <dbReference type="Proteomes" id="UP001299546"/>
    </source>
</evidence>
<dbReference type="InterPro" id="IPR002575">
    <property type="entry name" value="Aminoglycoside_PTrfase"/>
</dbReference>
<proteinExistence type="predicted"/>
<evidence type="ECO:0000259" key="1">
    <source>
        <dbReference type="Pfam" id="PF01636"/>
    </source>
</evidence>
<name>A0ABS8DK39_9FIRM</name>
<dbReference type="EMBL" id="JAJCIS010000014">
    <property type="protein sequence ID" value="MCB7388737.1"/>
    <property type="molecule type" value="Genomic_DNA"/>
</dbReference>
<feature type="domain" description="Aminoglycoside phosphotransferase" evidence="1">
    <location>
        <begin position="32"/>
        <end position="241"/>
    </location>
</feature>
<sequence length="341" mass="39432">MDTIAGLKEYVQWKGYREKLHLPEQQNEEYILLAQGEYNRNYLFTHPDTRKKLVLRVNCGSQMHLEHQIQYEYDALCQLSGSGRTPLPIYVDDSRERLAQGVLVMEYLPGRALSYTEDLDKAADCLAEIHSTSIERPEVFIAPDNPGQAILKECEEMFSVYEHAPQADAKTAGRIRRMLDKGWEGWEGWETVSFADAPRCCVNTELNSTNFLVEKNRACLVDWEKPLWSDPAQDLGHFLAPTTTFWKTDIILKREDIRHFLACYKKGAAGSLAAKTLEERVDAFLRITCLRGITWCAMAWVQYQNRDKLLYNVSTARKLEQYLEDSFLEIIEKGYIDRINK</sequence>
<evidence type="ECO:0000313" key="2">
    <source>
        <dbReference type="EMBL" id="MCB7388737.1"/>
    </source>
</evidence>
<gene>
    <name evidence="2" type="ORF">LIZ65_15720</name>
</gene>
<accession>A0ABS8DK39</accession>
<keyword evidence="3" id="KW-1185">Reference proteome</keyword>
<dbReference type="Pfam" id="PF01636">
    <property type="entry name" value="APH"/>
    <property type="match status" value="1"/>
</dbReference>
<organism evidence="2 3">
    <name type="scientific">Bariatricus massiliensis</name>
    <dbReference type="NCBI Taxonomy" id="1745713"/>
    <lineage>
        <taxon>Bacteria</taxon>
        <taxon>Bacillati</taxon>
        <taxon>Bacillota</taxon>
        <taxon>Clostridia</taxon>
        <taxon>Lachnospirales</taxon>
        <taxon>Lachnospiraceae</taxon>
        <taxon>Bariatricus</taxon>
    </lineage>
</organism>
<dbReference type="SUPFAM" id="SSF56112">
    <property type="entry name" value="Protein kinase-like (PK-like)"/>
    <property type="match status" value="1"/>
</dbReference>
<dbReference type="InterPro" id="IPR011009">
    <property type="entry name" value="Kinase-like_dom_sf"/>
</dbReference>
<dbReference type="Gene3D" id="3.90.1200.10">
    <property type="match status" value="1"/>
</dbReference>
<comment type="caution">
    <text evidence="2">The sequence shown here is derived from an EMBL/GenBank/DDBJ whole genome shotgun (WGS) entry which is preliminary data.</text>
</comment>
<protein>
    <submittedName>
        <fullName evidence="2">Aminoglycoside phosphotransferase family protein</fullName>
    </submittedName>
</protein>